<dbReference type="PANTHER" id="PTHR38479">
    <property type="entry name" value="LMO0824 PROTEIN"/>
    <property type="match status" value="1"/>
</dbReference>
<proteinExistence type="predicted"/>
<dbReference type="EMBL" id="QJSP01000011">
    <property type="protein sequence ID" value="PYE15073.1"/>
    <property type="molecule type" value="Genomic_DNA"/>
</dbReference>
<protein>
    <submittedName>
        <fullName evidence="1">Winged helix DNA-binding protein</fullName>
    </submittedName>
</protein>
<dbReference type="Pfam" id="PF06224">
    <property type="entry name" value="AlkZ-like"/>
    <property type="match status" value="1"/>
</dbReference>
<keyword evidence="1" id="KW-0238">DNA-binding</keyword>
<sequence>MSRPAISNEQRRARLLRRHGLVPEAHAETVEGVADAVVGLHATTASTVYLSTWARMASFDVPDLDRALYVDRTLVKQLAMRRTLFVFGRPALADAVSAVGTRVAASERTNMLRDLRRSDDFADPEGWIETAREAVAGALTGGRTASSTELRKQLPALEGAIRHGEGKSWSGISHMGPRVLSHMCAGGTIVRGPNDGNWLRSRPRWSSMTDWLGEPLRIDDPETGHRNLIRRYLQRFGPATETDVVWWLGSTKTAVRKALSQLDAVEVDLEGGLVGYVLPDDLDPVDAVEPAPLVLPELDPTLMGWKQRDWYLGPHAAHLFDSNGNGGQTVWWDGRIVGGWYQRADGSIGTHLLEKMNRAAAKAVQGRSDQLAQWLGDHRPKPGYPAPFLKEYP</sequence>
<evidence type="ECO:0000313" key="2">
    <source>
        <dbReference type="Proteomes" id="UP000247591"/>
    </source>
</evidence>
<dbReference type="AlphaFoldDB" id="A0A318RLC4"/>
<organism evidence="1 2">
    <name type="scientific">Williamsia limnetica</name>
    <dbReference type="NCBI Taxonomy" id="882452"/>
    <lineage>
        <taxon>Bacteria</taxon>
        <taxon>Bacillati</taxon>
        <taxon>Actinomycetota</taxon>
        <taxon>Actinomycetes</taxon>
        <taxon>Mycobacteriales</taxon>
        <taxon>Nocardiaceae</taxon>
        <taxon>Williamsia</taxon>
    </lineage>
</organism>
<gene>
    <name evidence="1" type="ORF">DFR67_111148</name>
</gene>
<dbReference type="GO" id="GO:0003677">
    <property type="term" value="F:DNA binding"/>
    <property type="evidence" value="ECO:0007669"/>
    <property type="project" value="UniProtKB-KW"/>
</dbReference>
<dbReference type="InterPro" id="IPR009351">
    <property type="entry name" value="AlkZ-like"/>
</dbReference>
<accession>A0A318RLC4</accession>
<dbReference type="Proteomes" id="UP000247591">
    <property type="component" value="Unassembled WGS sequence"/>
</dbReference>
<dbReference type="OrthoDB" id="9148135at2"/>
<keyword evidence="2" id="KW-1185">Reference proteome</keyword>
<comment type="caution">
    <text evidence="1">The sequence shown here is derived from an EMBL/GenBank/DDBJ whole genome shotgun (WGS) entry which is preliminary data.</text>
</comment>
<dbReference type="RefSeq" id="WP_110471080.1">
    <property type="nucleotide sequence ID" value="NZ_QJSP01000011.1"/>
</dbReference>
<evidence type="ECO:0000313" key="1">
    <source>
        <dbReference type="EMBL" id="PYE15073.1"/>
    </source>
</evidence>
<dbReference type="PANTHER" id="PTHR38479:SF2">
    <property type="entry name" value="WINGED HELIX DNA-BINDING DOMAIN-CONTAINING PROTEIN"/>
    <property type="match status" value="1"/>
</dbReference>
<reference evidence="1 2" key="1">
    <citation type="submission" date="2018-06" db="EMBL/GenBank/DDBJ databases">
        <title>Genomic Encyclopedia of Type Strains, Phase IV (KMG-IV): sequencing the most valuable type-strain genomes for metagenomic binning, comparative biology and taxonomic classification.</title>
        <authorList>
            <person name="Goeker M."/>
        </authorList>
    </citation>
    <scope>NUCLEOTIDE SEQUENCE [LARGE SCALE GENOMIC DNA]</scope>
    <source>
        <strain evidence="1 2">DSM 45521</strain>
    </source>
</reference>
<name>A0A318RLC4_WILLI</name>